<proteinExistence type="predicted"/>
<organism evidence="1 2">
    <name type="scientific">Ralstonia phage vB_RsoP_BMB50</name>
    <dbReference type="NCBI Taxonomy" id="2834269"/>
    <lineage>
        <taxon>Viruses</taxon>
        <taxon>Duplodnaviria</taxon>
        <taxon>Heunggongvirae</taxon>
        <taxon>Uroviricota</taxon>
        <taxon>Caudoviricetes</taxon>
        <taxon>Autographivirales</taxon>
        <taxon>Autonotataviridae</taxon>
        <taxon>Okabevirinae</taxon>
        <taxon>Hongshanvirus</taxon>
        <taxon>Hongshanvirus BMB50</taxon>
    </lineage>
</organism>
<dbReference type="EMBL" id="MW965453">
    <property type="protein sequence ID" value="QVE65546.1"/>
    <property type="molecule type" value="Genomic_DNA"/>
</dbReference>
<protein>
    <submittedName>
        <fullName evidence="1">Uncharacterized protein</fullName>
    </submittedName>
</protein>
<keyword evidence="2" id="KW-1185">Reference proteome</keyword>
<name>A0A8E5KHE0_9CAUD</name>
<accession>A0A8E5KHE0</accession>
<reference evidence="1" key="1">
    <citation type="submission" date="2021-04" db="EMBL/GenBank/DDBJ databases">
        <title>Genomic characterization of the novel lytic bacteriophage vB_RsoP_BMB50 infecting Ralstonia solanacearum.</title>
        <authorList>
            <person name="Wang K."/>
            <person name="Liu Q."/>
            <person name="Dong Z."/>
            <person name="Sun M."/>
            <person name="Peng D."/>
        </authorList>
    </citation>
    <scope>NUCLEOTIDE SEQUENCE</scope>
</reference>
<evidence type="ECO:0000313" key="2">
    <source>
        <dbReference type="Proteomes" id="UP000694260"/>
    </source>
</evidence>
<sequence>MTRVFQPGDKVRYLGGSGWEFLQGRKGDHFTIHRHYESKMNPGQTYVQIVEGLEVCPTHSQHPHRFALVKSAKPERAKVGEYVRKNDDERTRWWSERWDGAFEVLSVDKMGYGVRSADGIHGTFLYELADKCDAPPRPDFTVAEAQRGAKLKFRSGCDVVFIAYVPSAKPHCRLVLLNPGTGNIVTRYENGRADDEPQAHANPGDILINRGEA</sequence>
<evidence type="ECO:0000313" key="1">
    <source>
        <dbReference type="EMBL" id="QVE65546.1"/>
    </source>
</evidence>
<dbReference type="Proteomes" id="UP000694260">
    <property type="component" value="Segment"/>
</dbReference>